<dbReference type="InterPro" id="IPR028322">
    <property type="entry name" value="PNRC-like_rgn"/>
</dbReference>
<reference evidence="2 3" key="1">
    <citation type="submission" date="2019-11" db="EMBL/GenBank/DDBJ databases">
        <title>Venturia inaequalis Genome Resource.</title>
        <authorList>
            <person name="Lichtner F.J."/>
        </authorList>
    </citation>
    <scope>NUCLEOTIDE SEQUENCE [LARGE SCALE GENOMIC DNA]</scope>
    <source>
        <strain evidence="2">Bline_iso_100314</strain>
    </source>
</reference>
<feature type="compositionally biased region" description="Low complexity" evidence="1">
    <location>
        <begin position="278"/>
        <end position="291"/>
    </location>
</feature>
<feature type="compositionally biased region" description="Polar residues" evidence="1">
    <location>
        <begin position="302"/>
        <end position="333"/>
    </location>
</feature>
<feature type="compositionally biased region" description="Polar residues" evidence="1">
    <location>
        <begin position="86"/>
        <end position="100"/>
    </location>
</feature>
<gene>
    <name evidence="2" type="ORF">BLS_000572</name>
</gene>
<comment type="caution">
    <text evidence="2">The sequence shown here is derived from an EMBL/GenBank/DDBJ whole genome shotgun (WGS) entry which is preliminary data.</text>
</comment>
<feature type="compositionally biased region" description="Basic and acidic residues" evidence="1">
    <location>
        <begin position="221"/>
        <end position="239"/>
    </location>
</feature>
<proteinExistence type="predicted"/>
<dbReference type="EMBL" id="WNWQ01001102">
    <property type="protein sequence ID" value="KAE9962285.1"/>
    <property type="molecule type" value="Genomic_DNA"/>
</dbReference>
<dbReference type="GO" id="GO:0016071">
    <property type="term" value="P:mRNA metabolic process"/>
    <property type="evidence" value="ECO:0007669"/>
    <property type="project" value="UniProtKB-ARBA"/>
</dbReference>
<dbReference type="AlphaFoldDB" id="A0A8H3U2Z4"/>
<evidence type="ECO:0000313" key="2">
    <source>
        <dbReference type="EMBL" id="KAE9962285.1"/>
    </source>
</evidence>
<sequence length="561" mass="60941">MSGTSPPQSRTPRASRHKHSKSAVLTAENESAYTAHTQHQKQNQQNNARNGVGSAGKNDTSPTAEGYFNDNGEFVTATADFLPMTGNPSLGSPQAQQSVGKRSGKKLLRNKNNAVRLNGNQSPQSAQHRYEQQQTSGHVNQPFSPHATTPAKPAAAYAGPTWNASPAPSALPMPKFYSKSMPQETSQASLQTRLDQESDGSDKIESPALAEAIPTVPTPPRNDDSPRDFLFKKDKEQKAKRQSTGSRALGFTPTRPAIGSFNTEPQRPTDWPSLYGTSVGNHNRNGSNGSNKEQFMMEMDGNNVSPQLHKSSSRPALNDRMSSAPSAVTQSAASPYRHMPRNGQQSIYGSPIHGNSMTSPLASPGQQHLASRLPDASASPFYRGSQQPPRSADTSPMPRLPTQHQQNLHYGNRNLGPLFQAAKQEPDRRASNLRQELHASPRVDNTNQFARGGTSGMNYQHTISSDQAVRDYLLAQNPTTLPKIDLRRQQFSNSLPPPGTSELDAHSRQPSQNGPYPAPSGPNTNRIPPPAKFNAKSVEDNLKRMLKLSLSNNSFDPPGVH</sequence>
<name>A0A8H3U2Z4_VENIN</name>
<evidence type="ECO:0000256" key="1">
    <source>
        <dbReference type="SAM" id="MobiDB-lite"/>
    </source>
</evidence>
<accession>A0A8H3U2Z4</accession>
<feature type="compositionally biased region" description="Polar residues" evidence="1">
    <location>
        <begin position="342"/>
        <end position="369"/>
    </location>
</feature>
<feature type="compositionally biased region" description="Polar residues" evidence="1">
    <location>
        <begin position="384"/>
        <end position="394"/>
    </location>
</feature>
<feature type="compositionally biased region" description="Basic and acidic residues" evidence="1">
    <location>
        <begin position="424"/>
        <end position="441"/>
    </location>
</feature>
<organism evidence="2 3">
    <name type="scientific">Venturia inaequalis</name>
    <name type="common">Apple scab fungus</name>
    <dbReference type="NCBI Taxonomy" id="5025"/>
    <lineage>
        <taxon>Eukaryota</taxon>
        <taxon>Fungi</taxon>
        <taxon>Dikarya</taxon>
        <taxon>Ascomycota</taxon>
        <taxon>Pezizomycotina</taxon>
        <taxon>Dothideomycetes</taxon>
        <taxon>Pleosporomycetidae</taxon>
        <taxon>Venturiales</taxon>
        <taxon>Venturiaceae</taxon>
        <taxon>Venturia</taxon>
    </lineage>
</organism>
<feature type="compositionally biased region" description="Polar residues" evidence="1">
    <location>
        <begin position="28"/>
        <end position="37"/>
    </location>
</feature>
<feature type="compositionally biased region" description="Polar residues" evidence="1">
    <location>
        <begin position="110"/>
        <end position="143"/>
    </location>
</feature>
<feature type="region of interest" description="Disordered" evidence="1">
    <location>
        <begin position="486"/>
        <end position="537"/>
    </location>
</feature>
<dbReference type="Proteomes" id="UP000433883">
    <property type="component" value="Unassembled WGS sequence"/>
</dbReference>
<protein>
    <submittedName>
        <fullName evidence="2">Uncharacterized protein</fullName>
    </submittedName>
</protein>
<evidence type="ECO:0000313" key="3">
    <source>
        <dbReference type="Proteomes" id="UP000433883"/>
    </source>
</evidence>
<dbReference type="Pfam" id="PF15365">
    <property type="entry name" value="PNRC"/>
    <property type="match status" value="1"/>
</dbReference>
<feature type="compositionally biased region" description="Basic and acidic residues" evidence="1">
    <location>
        <begin position="194"/>
        <end position="205"/>
    </location>
</feature>
<feature type="compositionally biased region" description="Polar residues" evidence="1">
    <location>
        <begin position="1"/>
        <end position="12"/>
    </location>
</feature>
<feature type="compositionally biased region" description="Low complexity" evidence="1">
    <location>
        <begin position="147"/>
        <end position="161"/>
    </location>
</feature>
<feature type="region of interest" description="Disordered" evidence="1">
    <location>
        <begin position="1"/>
        <end position="458"/>
    </location>
</feature>
<feature type="compositionally biased region" description="Polar residues" evidence="1">
    <location>
        <begin position="180"/>
        <end position="193"/>
    </location>
</feature>